<dbReference type="SUPFAM" id="SSF53448">
    <property type="entry name" value="Nucleotide-diphospho-sugar transferases"/>
    <property type="match status" value="1"/>
</dbReference>
<dbReference type="Gene3D" id="3.90.550.10">
    <property type="entry name" value="Spore Coat Polysaccharide Biosynthesis Protein SpsA, Chain A"/>
    <property type="match status" value="1"/>
</dbReference>
<dbReference type="EMBL" id="CP035033">
    <property type="protein sequence ID" value="QAB15573.1"/>
    <property type="molecule type" value="Genomic_DNA"/>
</dbReference>
<dbReference type="Pfam" id="PF00483">
    <property type="entry name" value="NTP_transferase"/>
    <property type="match status" value="1"/>
</dbReference>
<feature type="domain" description="CBS" evidence="2">
    <location>
        <begin position="1"/>
        <end position="62"/>
    </location>
</feature>
<dbReference type="Gene3D" id="3.10.580.10">
    <property type="entry name" value="CBS-domain"/>
    <property type="match status" value="1"/>
</dbReference>
<name>A0A410H3R9_9GAMM</name>
<keyword evidence="4" id="KW-1185">Reference proteome</keyword>
<evidence type="ECO:0000313" key="4">
    <source>
        <dbReference type="Proteomes" id="UP000285478"/>
    </source>
</evidence>
<dbReference type="CDD" id="cd04607">
    <property type="entry name" value="CBS_pair_NTP_transferase_assoc"/>
    <property type="match status" value="1"/>
</dbReference>
<sequence length="350" mass="39886">MDLFDWPAISIEENATIRDALTVLDQQAMQIVLVVSEERCLLGTVTDGDIRRGLLRGETLDSSIKLVANATPTVGLDSETEMVWHQHMKRRSLRHLPILNDRKQVVGLYYRKTQVTPRRQNPVVLMLGGLGMRLRPLTETIPKPMLPVGNQPILETIVKHIADQGFTEFYFCINYLGDKIRQYFGDGEKWGIHITYIEESKPMGTAGALSLLPELPGLPLIVMNGDLLTKIDFRSLLDFHAEHQNCVTTCVREYSHQVPYGVIEMEGPYINQLVEKPVYRYFVNAGIYCLSPEVLSSIPQDSFYDMPTLVDALIEEDRKTGGFPLTEYWMDIGHIPDYEQAQADYEVYFK</sequence>
<gene>
    <name evidence="3" type="ORF">EPV75_07785</name>
</gene>
<dbReference type="InterPro" id="IPR050486">
    <property type="entry name" value="Mannose-1P_guanyltransferase"/>
</dbReference>
<evidence type="ECO:0000259" key="2">
    <source>
        <dbReference type="PROSITE" id="PS51371"/>
    </source>
</evidence>
<dbReference type="InterPro" id="IPR046342">
    <property type="entry name" value="CBS_dom_sf"/>
</dbReference>
<accession>A0A410H3R9</accession>
<dbReference type="CDD" id="cd06426">
    <property type="entry name" value="NTP_transferase_like_2"/>
    <property type="match status" value="1"/>
</dbReference>
<dbReference type="InterPro" id="IPR000644">
    <property type="entry name" value="CBS_dom"/>
</dbReference>
<protein>
    <submittedName>
        <fullName evidence="3">CBS domain-containing protein</fullName>
    </submittedName>
</protein>
<evidence type="ECO:0000256" key="1">
    <source>
        <dbReference type="PROSITE-ProRule" id="PRU00703"/>
    </source>
</evidence>
<proteinExistence type="predicted"/>
<reference evidence="3 4" key="1">
    <citation type="journal article" date="2018" name="Environ. Microbiol.">
        <title>Genomes of ubiquitous marine and hypersaline Hydrogenovibrio, Thiomicrorhabdus and Thiomicrospira spp. encode a diversity of mechanisms to sustain chemolithoautotrophy in heterogeneous environments.</title>
        <authorList>
            <person name="Scott K.M."/>
            <person name="Williams J."/>
            <person name="Porter C.M.B."/>
            <person name="Russel S."/>
            <person name="Harmer T.L."/>
            <person name="Paul J.H."/>
            <person name="Antonen K.M."/>
            <person name="Bridges M.K."/>
            <person name="Camper G.J."/>
            <person name="Campla C.K."/>
            <person name="Casella L.G."/>
            <person name="Chase E."/>
            <person name="Conrad J.W."/>
            <person name="Cruz M.C."/>
            <person name="Dunlap D.S."/>
            <person name="Duran L."/>
            <person name="Fahsbender E.M."/>
            <person name="Goldsmith D.B."/>
            <person name="Keeley R.F."/>
            <person name="Kondoff M.R."/>
            <person name="Kussy B.I."/>
            <person name="Lane M.K."/>
            <person name="Lawler S."/>
            <person name="Leigh B.A."/>
            <person name="Lewis C."/>
            <person name="Lostal L.M."/>
            <person name="Marking D."/>
            <person name="Mancera P.A."/>
            <person name="McClenthan E.C."/>
            <person name="McIntyre E.A."/>
            <person name="Mine J.A."/>
            <person name="Modi S."/>
            <person name="Moore B.D."/>
            <person name="Morgan W.A."/>
            <person name="Nelson K.M."/>
            <person name="Nguyen K.N."/>
            <person name="Ogburn N."/>
            <person name="Parrino D.G."/>
            <person name="Pedapudi A.D."/>
            <person name="Pelham R.P."/>
            <person name="Preece A.M."/>
            <person name="Rampersad E.A."/>
            <person name="Richardson J.C."/>
            <person name="Rodgers C.M."/>
            <person name="Schaffer B.L."/>
            <person name="Sheridan N.E."/>
            <person name="Solone M.R."/>
            <person name="Staley Z.R."/>
            <person name="Tabuchi M."/>
            <person name="Waide R.J."/>
            <person name="Wanjugi P.W."/>
            <person name="Young S."/>
            <person name="Clum A."/>
            <person name="Daum C."/>
            <person name="Huntemann M."/>
            <person name="Ivanova N."/>
            <person name="Kyrpides N."/>
            <person name="Mikhailova N."/>
            <person name="Palaniappan K."/>
            <person name="Pillay M."/>
            <person name="Reddy T.B.K."/>
            <person name="Shapiro N."/>
            <person name="Stamatis D."/>
            <person name="Varghese N."/>
            <person name="Woyke T."/>
            <person name="Boden R."/>
            <person name="Freyermuth S.K."/>
            <person name="Kerfeld C.A."/>
        </authorList>
    </citation>
    <scope>NUCLEOTIDE SEQUENCE [LARGE SCALE GENOMIC DNA]</scope>
    <source>
        <strain evidence="3 4">JR-2</strain>
    </source>
</reference>
<organism evidence="3 4">
    <name type="scientific">Hydrogenovibrio thermophilus</name>
    <dbReference type="NCBI Taxonomy" id="265883"/>
    <lineage>
        <taxon>Bacteria</taxon>
        <taxon>Pseudomonadati</taxon>
        <taxon>Pseudomonadota</taxon>
        <taxon>Gammaproteobacteria</taxon>
        <taxon>Thiotrichales</taxon>
        <taxon>Piscirickettsiaceae</taxon>
        <taxon>Hydrogenovibrio</taxon>
    </lineage>
</organism>
<dbReference type="KEGG" id="htr:EPV75_07785"/>
<dbReference type="RefSeq" id="WP_128385004.1">
    <property type="nucleotide sequence ID" value="NZ_CP035033.1"/>
</dbReference>
<evidence type="ECO:0000313" key="3">
    <source>
        <dbReference type="EMBL" id="QAB15573.1"/>
    </source>
</evidence>
<keyword evidence="1" id="KW-0129">CBS domain</keyword>
<dbReference type="InterPro" id="IPR005835">
    <property type="entry name" value="NTP_transferase_dom"/>
</dbReference>
<dbReference type="PANTHER" id="PTHR22572">
    <property type="entry name" value="SUGAR-1-PHOSPHATE GUANYL TRANSFERASE"/>
    <property type="match status" value="1"/>
</dbReference>
<dbReference type="SUPFAM" id="SSF54631">
    <property type="entry name" value="CBS-domain pair"/>
    <property type="match status" value="1"/>
</dbReference>
<dbReference type="Proteomes" id="UP000285478">
    <property type="component" value="Chromosome"/>
</dbReference>
<dbReference type="Pfam" id="PF00571">
    <property type="entry name" value="CBS"/>
    <property type="match status" value="1"/>
</dbReference>
<dbReference type="AlphaFoldDB" id="A0A410H3R9"/>
<dbReference type="PROSITE" id="PS51371">
    <property type="entry name" value="CBS"/>
    <property type="match status" value="1"/>
</dbReference>
<dbReference type="InterPro" id="IPR029044">
    <property type="entry name" value="Nucleotide-diphossugar_trans"/>
</dbReference>